<name>A0ABW2M5G1_9FLAO</name>
<reference evidence="3" key="1">
    <citation type="journal article" date="2019" name="Int. J. Syst. Evol. Microbiol.">
        <title>The Global Catalogue of Microorganisms (GCM) 10K type strain sequencing project: providing services to taxonomists for standard genome sequencing and annotation.</title>
        <authorList>
            <consortium name="The Broad Institute Genomics Platform"/>
            <consortium name="The Broad Institute Genome Sequencing Center for Infectious Disease"/>
            <person name="Wu L."/>
            <person name="Ma J."/>
        </authorList>
    </citation>
    <scope>NUCLEOTIDE SEQUENCE [LARGE SCALE GENOMIC DNA]</scope>
    <source>
        <strain evidence="3">CCUG 54781</strain>
    </source>
</reference>
<protein>
    <submittedName>
        <fullName evidence="2">Uncharacterized protein</fullName>
    </submittedName>
</protein>
<gene>
    <name evidence="2" type="ORF">ACFQO9_19890</name>
</gene>
<evidence type="ECO:0000256" key="1">
    <source>
        <dbReference type="SAM" id="MobiDB-lite"/>
    </source>
</evidence>
<feature type="region of interest" description="Disordered" evidence="1">
    <location>
        <begin position="55"/>
        <end position="108"/>
    </location>
</feature>
<dbReference type="EMBL" id="JBHTCR010000021">
    <property type="protein sequence ID" value="MFC7348986.1"/>
    <property type="molecule type" value="Genomic_DNA"/>
</dbReference>
<dbReference type="Proteomes" id="UP001596550">
    <property type="component" value="Unassembled WGS sequence"/>
</dbReference>
<sequence>MVCHTELHETYTTCSANEHHHGEEAYSEDNPNGCKATILSVKVIVAIEVCNYSGGGSSGEPGSPPGTGGAGGGDGSGEGGTDPNENPCNENGVLTGPQQPGIADPNGCNAGIPSIPTLPSLEDMTPCEVLKHNSKIPKFQEKMDSIKQRVLPTTTNHDNFETMITVRKSGQKITYQTFIQPPGSSGLTVSGLVHSYDIANMHNHPKRGIPIFSPDDLVSFYHDYNHVAPFRKNAYTFYVVCANGTTYAMRMEDTSALDAFFTGFDLSTDEGKKDAERIVRRIFEKNGMDDTLDYTPDMAEKMFLKSLKSPELGGGNSLSLYQQENGIWKKLTLNPDESINKTPCPL</sequence>
<accession>A0ABW2M5G1</accession>
<comment type="caution">
    <text evidence="2">The sequence shown here is derived from an EMBL/GenBank/DDBJ whole genome shotgun (WGS) entry which is preliminary data.</text>
</comment>
<keyword evidence="3" id="KW-1185">Reference proteome</keyword>
<evidence type="ECO:0000313" key="2">
    <source>
        <dbReference type="EMBL" id="MFC7348986.1"/>
    </source>
</evidence>
<proteinExistence type="predicted"/>
<feature type="compositionally biased region" description="Gly residues" evidence="1">
    <location>
        <begin position="55"/>
        <end position="80"/>
    </location>
</feature>
<dbReference type="RefSeq" id="WP_378183758.1">
    <property type="nucleotide sequence ID" value="NZ_JBHTCR010000021.1"/>
</dbReference>
<organism evidence="2 3">
    <name type="scientific">Chryseobacterium zhengzhouense</name>
    <dbReference type="NCBI Taxonomy" id="1636086"/>
    <lineage>
        <taxon>Bacteria</taxon>
        <taxon>Pseudomonadati</taxon>
        <taxon>Bacteroidota</taxon>
        <taxon>Flavobacteriia</taxon>
        <taxon>Flavobacteriales</taxon>
        <taxon>Weeksellaceae</taxon>
        <taxon>Chryseobacterium group</taxon>
        <taxon>Chryseobacterium</taxon>
    </lineage>
</organism>
<evidence type="ECO:0000313" key="3">
    <source>
        <dbReference type="Proteomes" id="UP001596550"/>
    </source>
</evidence>